<accession>A0ABR6NJM6</accession>
<protein>
    <submittedName>
        <fullName evidence="2">Uncharacterized protein</fullName>
    </submittedName>
</protein>
<gene>
    <name evidence="2" type="ORF">HNP60_003435</name>
</gene>
<evidence type="ECO:0000313" key="2">
    <source>
        <dbReference type="EMBL" id="MBB5987461.1"/>
    </source>
</evidence>
<reference evidence="2 3" key="1">
    <citation type="submission" date="2020-08" db="EMBL/GenBank/DDBJ databases">
        <title>Exploring microbial biodiversity for novel pathways involved in the catabolism of aromatic compounds derived from lignin.</title>
        <authorList>
            <person name="Elkins J."/>
        </authorList>
    </citation>
    <scope>NUCLEOTIDE SEQUENCE [LARGE SCALE GENOMIC DNA]</scope>
    <source>
        <strain evidence="2 3">B1D3A</strain>
    </source>
</reference>
<dbReference type="InterPro" id="IPR054655">
    <property type="entry name" value="XrtV-like"/>
</dbReference>
<keyword evidence="1" id="KW-1133">Transmembrane helix</keyword>
<dbReference type="EMBL" id="JACHKA010000001">
    <property type="protein sequence ID" value="MBB5987461.1"/>
    <property type="molecule type" value="Genomic_DNA"/>
</dbReference>
<evidence type="ECO:0000256" key="1">
    <source>
        <dbReference type="SAM" id="Phobius"/>
    </source>
</evidence>
<comment type="caution">
    <text evidence="2">The sequence shown here is derived from an EMBL/GenBank/DDBJ whole genome shotgun (WGS) entry which is preliminary data.</text>
</comment>
<evidence type="ECO:0000313" key="3">
    <source>
        <dbReference type="Proteomes" id="UP001138540"/>
    </source>
</evidence>
<keyword evidence="3" id="KW-1185">Reference proteome</keyword>
<feature type="transmembrane region" description="Helical" evidence="1">
    <location>
        <begin position="6"/>
        <end position="22"/>
    </location>
</feature>
<proteinExistence type="predicted"/>
<keyword evidence="1" id="KW-0812">Transmembrane</keyword>
<name>A0ABR6NJM6_9SPHN</name>
<keyword evidence="1" id="KW-0472">Membrane</keyword>
<feature type="transmembrane region" description="Helical" evidence="1">
    <location>
        <begin position="60"/>
        <end position="80"/>
    </location>
</feature>
<dbReference type="Proteomes" id="UP001138540">
    <property type="component" value="Unassembled WGS sequence"/>
</dbReference>
<dbReference type="RefSeq" id="WP_014077734.1">
    <property type="nucleotide sequence ID" value="NZ_JACHKA010000001.1"/>
</dbReference>
<organism evidence="2 3">
    <name type="scientific">Sphingobium lignivorans</name>
    <dbReference type="NCBI Taxonomy" id="2735886"/>
    <lineage>
        <taxon>Bacteria</taxon>
        <taxon>Pseudomonadati</taxon>
        <taxon>Pseudomonadota</taxon>
        <taxon>Alphaproteobacteria</taxon>
        <taxon>Sphingomonadales</taxon>
        <taxon>Sphingomonadaceae</taxon>
        <taxon>Sphingobium</taxon>
    </lineage>
</organism>
<dbReference type="NCBIfam" id="NF045607">
    <property type="entry name" value="exo_Victor_syst"/>
    <property type="match status" value="1"/>
</dbReference>
<sequence>METAYDWLSLAIFAGIIVLFLQRSSMENPPDRMIDYLPPALGCAIANQAGNYAIENDNLLLHAVGVLLLVGVVAYVWFVLKPNLKS</sequence>